<reference evidence="1 2" key="1">
    <citation type="submission" date="2014-06" db="EMBL/GenBank/DDBJ databases">
        <authorList>
            <person name="Swart Estienne"/>
        </authorList>
    </citation>
    <scope>NUCLEOTIDE SEQUENCE [LARGE SCALE GENOMIC DNA]</scope>
    <source>
        <strain evidence="1 2">130c</strain>
    </source>
</reference>
<organism evidence="1 2">
    <name type="scientific">Stylonychia lemnae</name>
    <name type="common">Ciliate</name>
    <dbReference type="NCBI Taxonomy" id="5949"/>
    <lineage>
        <taxon>Eukaryota</taxon>
        <taxon>Sar</taxon>
        <taxon>Alveolata</taxon>
        <taxon>Ciliophora</taxon>
        <taxon>Intramacronucleata</taxon>
        <taxon>Spirotrichea</taxon>
        <taxon>Stichotrichia</taxon>
        <taxon>Sporadotrichida</taxon>
        <taxon>Oxytrichidae</taxon>
        <taxon>Stylonychinae</taxon>
        <taxon>Stylonychia</taxon>
    </lineage>
</organism>
<keyword evidence="2" id="KW-1185">Reference proteome</keyword>
<dbReference type="Proteomes" id="UP000039865">
    <property type="component" value="Unassembled WGS sequence"/>
</dbReference>
<dbReference type="SUPFAM" id="SSF56112">
    <property type="entry name" value="Protein kinase-like (PK-like)"/>
    <property type="match status" value="1"/>
</dbReference>
<gene>
    <name evidence="1" type="primary">Contig7422.g7935</name>
    <name evidence="1" type="ORF">STYLEM_15897</name>
</gene>
<accession>A0A078B126</accession>
<dbReference type="Gene3D" id="3.30.200.20">
    <property type="entry name" value="Phosphorylase Kinase, domain 1"/>
    <property type="match status" value="1"/>
</dbReference>
<evidence type="ECO:0008006" key="3">
    <source>
        <dbReference type="Google" id="ProtNLM"/>
    </source>
</evidence>
<protein>
    <recommendedName>
        <fullName evidence="3">Protein kinase domain-containing protein</fullName>
    </recommendedName>
</protein>
<dbReference type="EMBL" id="CCKQ01014986">
    <property type="protein sequence ID" value="CDW86798.1"/>
    <property type="molecule type" value="Genomic_DNA"/>
</dbReference>
<evidence type="ECO:0000313" key="1">
    <source>
        <dbReference type="EMBL" id="CDW86798.1"/>
    </source>
</evidence>
<name>A0A078B126_STYLE</name>
<evidence type="ECO:0000313" key="2">
    <source>
        <dbReference type="Proteomes" id="UP000039865"/>
    </source>
</evidence>
<dbReference type="InterPro" id="IPR011009">
    <property type="entry name" value="Kinase-like_dom_sf"/>
</dbReference>
<proteinExistence type="predicted"/>
<dbReference type="InParanoid" id="A0A078B126"/>
<dbReference type="AlphaFoldDB" id="A0A078B126"/>
<sequence>MTLSQGDLLQQRFQLEQQIGKGVSGTVWLCYDKLLTKQCAAFNLYEHQKQLMFNLGQQYILIARRIPNHLCQLQLITALLDNIETTLEGSLPWLQLQLNKNKRIAFTQVKQEKIIFHQNLQQYDQSQKPNYNFVQTEIIKLIEDDCSELDWKMDWSITNKFWNQKAVTLQPVFDQILKLQVVLTKQSVNTTNLMITSNFSKDLSTMSKLLDSKFFDQLQISKQNAQPEEMVFDQKNSGKSSLKLVTIVKNQNMNKQKGILKNCKFHLRILKFKLLAKKIN</sequence>